<dbReference type="STRING" id="1463164.KQS06HV_240011"/>
<proteinExistence type="predicted"/>
<gene>
    <name evidence="1" type="ORF">CP911_27520</name>
</gene>
<organism evidence="1 2">
    <name type="scientific">Klebsiella quasipneumoniae</name>
    <dbReference type="NCBI Taxonomy" id="1463165"/>
    <lineage>
        <taxon>Bacteria</taxon>
        <taxon>Pseudomonadati</taxon>
        <taxon>Pseudomonadota</taxon>
        <taxon>Gammaproteobacteria</taxon>
        <taxon>Enterobacterales</taxon>
        <taxon>Enterobacteriaceae</taxon>
        <taxon>Klebsiella/Raoultella group</taxon>
        <taxon>Klebsiella</taxon>
        <taxon>Klebsiella pneumoniae complex</taxon>
    </lineage>
</organism>
<dbReference type="Proteomes" id="UP000217648">
    <property type="component" value="Unassembled WGS sequence"/>
</dbReference>
<dbReference type="AlphaFoldDB" id="A0A2A5MC09"/>
<evidence type="ECO:0000313" key="2">
    <source>
        <dbReference type="Proteomes" id="UP000217648"/>
    </source>
</evidence>
<reference evidence="1 2" key="1">
    <citation type="submission" date="2017-09" db="EMBL/GenBank/DDBJ databases">
        <title>Mdr eskape-Ghana.</title>
        <authorList>
            <person name="Agyepong N."/>
            <person name="Janice J."/>
            <person name="Samuelsen O."/>
            <person name="Owusu-Ofori A."/>
            <person name="Sundsfjord A."/>
            <person name="Essack S."/>
            <person name="Pedersen T."/>
        </authorList>
    </citation>
    <scope>NUCLEOTIDE SEQUENCE [LARGE SCALE GENOMIC DNA]</scope>
    <source>
        <strain evidence="1 2">46</strain>
    </source>
</reference>
<comment type="caution">
    <text evidence="1">The sequence shown here is derived from an EMBL/GenBank/DDBJ whole genome shotgun (WGS) entry which is preliminary data.</text>
</comment>
<accession>A0A2A5MC09</accession>
<sequence length="61" mass="7238">MAYLKLTQIKLFVQVCGKIYFICVKNHMFIIGVLKGENHAWRKGQACARRATGRWRNRAWR</sequence>
<dbReference type="EMBL" id="NXHG01000037">
    <property type="protein sequence ID" value="PCM58444.1"/>
    <property type="molecule type" value="Genomic_DNA"/>
</dbReference>
<name>A0A2A5MC09_9ENTR</name>
<protein>
    <submittedName>
        <fullName evidence="1">Uncharacterized protein</fullName>
    </submittedName>
</protein>
<evidence type="ECO:0000313" key="1">
    <source>
        <dbReference type="EMBL" id="PCM58444.1"/>
    </source>
</evidence>